<dbReference type="EMBL" id="CM039177">
    <property type="protein sequence ID" value="KAH9696437.1"/>
    <property type="molecule type" value="Genomic_DNA"/>
</dbReference>
<evidence type="ECO:0000313" key="1">
    <source>
        <dbReference type="EMBL" id="KAH9696437.1"/>
    </source>
</evidence>
<comment type="caution">
    <text evidence="1">The sequence shown here is derived from an EMBL/GenBank/DDBJ whole genome shotgun (WGS) entry which is preliminary data.</text>
</comment>
<evidence type="ECO:0000313" key="2">
    <source>
        <dbReference type="Proteomes" id="UP000829398"/>
    </source>
</evidence>
<proteinExistence type="predicted"/>
<organism evidence="1 2">
    <name type="scientific">Citrus sinensis</name>
    <name type="common">Sweet orange</name>
    <name type="synonym">Citrus aurantium var. sinensis</name>
    <dbReference type="NCBI Taxonomy" id="2711"/>
    <lineage>
        <taxon>Eukaryota</taxon>
        <taxon>Viridiplantae</taxon>
        <taxon>Streptophyta</taxon>
        <taxon>Embryophyta</taxon>
        <taxon>Tracheophyta</taxon>
        <taxon>Spermatophyta</taxon>
        <taxon>Magnoliopsida</taxon>
        <taxon>eudicotyledons</taxon>
        <taxon>Gunneridae</taxon>
        <taxon>Pentapetalae</taxon>
        <taxon>rosids</taxon>
        <taxon>malvids</taxon>
        <taxon>Sapindales</taxon>
        <taxon>Rutaceae</taxon>
        <taxon>Aurantioideae</taxon>
        <taxon>Citrus</taxon>
    </lineage>
</organism>
<sequence length="160" mass="19065">MGDTTREEMQKQRMDGFESKCRKNSYKIYPTYDFACPFVDAKEGITHALRSSEYHDRNAQYHRIQDDLGVRKVHLYEFSRLNMVNSLLSKHKLLCFVQNEKELQKNLNLMEWDKLWTINEKIIDPVCQRESQFRCDDPFTRLSKPVVLAIPDELQQAFLK</sequence>
<name>A0ACB8IHB3_CITSI</name>
<gene>
    <name evidence="1" type="ORF">KPL71_023161</name>
</gene>
<accession>A0ACB8IHB3</accession>
<keyword evidence="2" id="KW-1185">Reference proteome</keyword>
<protein>
    <submittedName>
        <fullName evidence="1">Glutamyl-tRNA synthetase</fullName>
    </submittedName>
</protein>
<dbReference type="Proteomes" id="UP000829398">
    <property type="component" value="Chromosome 8"/>
</dbReference>
<reference evidence="2" key="1">
    <citation type="journal article" date="2023" name="Hortic. Res.">
        <title>A chromosome-level phased genome enabling allele-level studies in sweet orange: a case study on citrus Huanglongbing tolerance.</title>
        <authorList>
            <person name="Wu B."/>
            <person name="Yu Q."/>
            <person name="Deng Z."/>
            <person name="Duan Y."/>
            <person name="Luo F."/>
            <person name="Gmitter F. Jr."/>
        </authorList>
    </citation>
    <scope>NUCLEOTIDE SEQUENCE [LARGE SCALE GENOMIC DNA]</scope>
    <source>
        <strain evidence="2">cv. Valencia</strain>
    </source>
</reference>